<evidence type="ECO:0000259" key="2">
    <source>
        <dbReference type="PROSITE" id="PS50994"/>
    </source>
</evidence>
<accession>A0A151R270</accession>
<dbReference type="InterPro" id="IPR025724">
    <property type="entry name" value="GAG-pre-integrase_dom"/>
</dbReference>
<proteinExistence type="predicted"/>
<keyword evidence="4" id="KW-1185">Reference proteome</keyword>
<dbReference type="InterPro" id="IPR036397">
    <property type="entry name" value="RNaseH_sf"/>
</dbReference>
<dbReference type="SUPFAM" id="SSF53098">
    <property type="entry name" value="Ribonuclease H-like"/>
    <property type="match status" value="1"/>
</dbReference>
<dbReference type="GO" id="GO:0003676">
    <property type="term" value="F:nucleic acid binding"/>
    <property type="evidence" value="ECO:0007669"/>
    <property type="project" value="InterPro"/>
</dbReference>
<dbReference type="InterPro" id="IPR001584">
    <property type="entry name" value="Integrase_cat-core"/>
</dbReference>
<organism evidence="3 4">
    <name type="scientific">Cajanus cajan</name>
    <name type="common">Pigeon pea</name>
    <name type="synonym">Cajanus indicus</name>
    <dbReference type="NCBI Taxonomy" id="3821"/>
    <lineage>
        <taxon>Eukaryota</taxon>
        <taxon>Viridiplantae</taxon>
        <taxon>Streptophyta</taxon>
        <taxon>Embryophyta</taxon>
        <taxon>Tracheophyta</taxon>
        <taxon>Spermatophyta</taxon>
        <taxon>Magnoliopsida</taxon>
        <taxon>eudicotyledons</taxon>
        <taxon>Gunneridae</taxon>
        <taxon>Pentapetalae</taxon>
        <taxon>rosids</taxon>
        <taxon>fabids</taxon>
        <taxon>Fabales</taxon>
        <taxon>Fabaceae</taxon>
        <taxon>Papilionoideae</taxon>
        <taxon>50 kb inversion clade</taxon>
        <taxon>NPAAA clade</taxon>
        <taxon>indigoferoid/millettioid clade</taxon>
        <taxon>Phaseoleae</taxon>
        <taxon>Cajanus</taxon>
    </lineage>
</organism>
<dbReference type="Pfam" id="PF22936">
    <property type="entry name" value="Pol_BBD"/>
    <property type="match status" value="1"/>
</dbReference>
<reference evidence="3" key="1">
    <citation type="journal article" date="2012" name="Nat. Biotechnol.">
        <title>Draft genome sequence of pigeonpea (Cajanus cajan), an orphan legume crop of resource-poor farmers.</title>
        <authorList>
            <person name="Varshney R.K."/>
            <person name="Chen W."/>
            <person name="Li Y."/>
            <person name="Bharti A.K."/>
            <person name="Saxena R.K."/>
            <person name="Schlueter J.A."/>
            <person name="Donoghue M.T."/>
            <person name="Azam S."/>
            <person name="Fan G."/>
            <person name="Whaley A.M."/>
            <person name="Farmer A.D."/>
            <person name="Sheridan J."/>
            <person name="Iwata A."/>
            <person name="Tuteja R."/>
            <person name="Penmetsa R.V."/>
            <person name="Wu W."/>
            <person name="Upadhyaya H.D."/>
            <person name="Yang S.P."/>
            <person name="Shah T."/>
            <person name="Saxena K.B."/>
            <person name="Michael T."/>
            <person name="McCombie W.R."/>
            <person name="Yang B."/>
            <person name="Zhang G."/>
            <person name="Yang H."/>
            <person name="Wang J."/>
            <person name="Spillane C."/>
            <person name="Cook D.R."/>
            <person name="May G.D."/>
            <person name="Xu X."/>
            <person name="Jackson S.A."/>
        </authorList>
    </citation>
    <scope>NUCLEOTIDE SEQUENCE [LARGE SCALE GENOMIC DNA]</scope>
</reference>
<feature type="non-terminal residue" evidence="3">
    <location>
        <position position="1"/>
    </location>
</feature>
<sequence length="287" mass="32781">HHTLIISPKSIRDSNWYFDSGASNHVTYGSNQFQEISDHDGKNTLTLGNGEKLKILASGSTILNTNQKPLNLHEMLYVPKITKNILSVSKLIIDNNIFMEFHSNHFFVKDKVTGKVLVRGTINDGLCQLNNSPRAFLSLKESWHKRLGHPSSKILEQVLKNCYTKVPSRDSLSFCEACQFGKSHLFPFKSSISRAKEPLDLIHTNVRGPAPISSSSGFIYYVHFLDDFSRFTWIFPLKQKPDVLKNFMKFKSMVENQFDRKIKFLQCDGGGEYKALEKLMQEYGIQL</sequence>
<gene>
    <name evidence="3" type="ORF">KK1_042179</name>
</gene>
<evidence type="ECO:0000313" key="3">
    <source>
        <dbReference type="EMBL" id="KYP36691.1"/>
    </source>
</evidence>
<dbReference type="Gramene" id="C.cajan_46004.t">
    <property type="protein sequence ID" value="C.cajan_46004.t.cds1"/>
    <property type="gene ID" value="C.cajan_46004"/>
</dbReference>
<name>A0A151R270_CAJCA</name>
<dbReference type="Pfam" id="PF13976">
    <property type="entry name" value="gag_pre-integrs"/>
    <property type="match status" value="1"/>
</dbReference>
<keyword evidence="1" id="KW-0645">Protease</keyword>
<dbReference type="AlphaFoldDB" id="A0A151R270"/>
<dbReference type="InterPro" id="IPR054722">
    <property type="entry name" value="PolX-like_BBD"/>
</dbReference>
<evidence type="ECO:0000256" key="1">
    <source>
        <dbReference type="ARBA" id="ARBA00022670"/>
    </source>
</evidence>
<dbReference type="PROSITE" id="PS50994">
    <property type="entry name" value="INTEGRASE"/>
    <property type="match status" value="1"/>
</dbReference>
<dbReference type="GO" id="GO:0006508">
    <property type="term" value="P:proteolysis"/>
    <property type="evidence" value="ECO:0007669"/>
    <property type="project" value="UniProtKB-KW"/>
</dbReference>
<dbReference type="GO" id="GO:0015074">
    <property type="term" value="P:DNA integration"/>
    <property type="evidence" value="ECO:0007669"/>
    <property type="project" value="InterPro"/>
</dbReference>
<keyword evidence="1" id="KW-0378">Hydrolase</keyword>
<protein>
    <submittedName>
        <fullName evidence="3">Retrovirus-related Pol polyprotein from transposon TNT 1-94</fullName>
    </submittedName>
</protein>
<dbReference type="PANTHER" id="PTHR42648">
    <property type="entry name" value="TRANSPOSASE, PUTATIVE-RELATED"/>
    <property type="match status" value="1"/>
</dbReference>
<dbReference type="InterPro" id="IPR012337">
    <property type="entry name" value="RNaseH-like_sf"/>
</dbReference>
<dbReference type="Proteomes" id="UP000075243">
    <property type="component" value="Unassembled WGS sequence"/>
</dbReference>
<dbReference type="STRING" id="3821.A0A151R270"/>
<dbReference type="EMBL" id="KQ484181">
    <property type="protein sequence ID" value="KYP36691.1"/>
    <property type="molecule type" value="Genomic_DNA"/>
</dbReference>
<evidence type="ECO:0000313" key="4">
    <source>
        <dbReference type="Proteomes" id="UP000075243"/>
    </source>
</evidence>
<dbReference type="InterPro" id="IPR039537">
    <property type="entry name" value="Retrotran_Ty1/copia-like"/>
</dbReference>
<dbReference type="PANTHER" id="PTHR42648:SF26">
    <property type="entry name" value="INTEGRASE CATALYTIC DOMAIN-CONTAINING PROTEIN"/>
    <property type="match status" value="1"/>
</dbReference>
<dbReference type="GO" id="GO:0008233">
    <property type="term" value="F:peptidase activity"/>
    <property type="evidence" value="ECO:0007669"/>
    <property type="project" value="UniProtKB-KW"/>
</dbReference>
<dbReference type="Gene3D" id="3.30.420.10">
    <property type="entry name" value="Ribonuclease H-like superfamily/Ribonuclease H"/>
    <property type="match status" value="1"/>
</dbReference>
<feature type="domain" description="Integrase catalytic" evidence="2">
    <location>
        <begin position="194"/>
        <end position="287"/>
    </location>
</feature>